<reference evidence="2" key="1">
    <citation type="journal article" date="2023" name="G3 (Bethesda)">
        <title>Whole genome assemblies of Zophobas morio and Tenebrio molitor.</title>
        <authorList>
            <person name="Kaur S."/>
            <person name="Stinson S.A."/>
            <person name="diCenzo G.C."/>
        </authorList>
    </citation>
    <scope>NUCLEOTIDE SEQUENCE</scope>
    <source>
        <strain evidence="2">QUZm001</strain>
    </source>
</reference>
<dbReference type="EMBL" id="JALNTZ010000002">
    <property type="protein sequence ID" value="KAJ3662421.1"/>
    <property type="molecule type" value="Genomic_DNA"/>
</dbReference>
<name>A0AA38MMY3_9CUCU</name>
<proteinExistence type="predicted"/>
<feature type="compositionally biased region" description="Polar residues" evidence="1">
    <location>
        <begin position="104"/>
        <end position="113"/>
    </location>
</feature>
<dbReference type="AlphaFoldDB" id="A0AA38MMY3"/>
<feature type="region of interest" description="Disordered" evidence="1">
    <location>
        <begin position="88"/>
        <end position="113"/>
    </location>
</feature>
<accession>A0AA38MMY3</accession>
<organism evidence="2 3">
    <name type="scientific">Zophobas morio</name>
    <dbReference type="NCBI Taxonomy" id="2755281"/>
    <lineage>
        <taxon>Eukaryota</taxon>
        <taxon>Metazoa</taxon>
        <taxon>Ecdysozoa</taxon>
        <taxon>Arthropoda</taxon>
        <taxon>Hexapoda</taxon>
        <taxon>Insecta</taxon>
        <taxon>Pterygota</taxon>
        <taxon>Neoptera</taxon>
        <taxon>Endopterygota</taxon>
        <taxon>Coleoptera</taxon>
        <taxon>Polyphaga</taxon>
        <taxon>Cucujiformia</taxon>
        <taxon>Tenebrionidae</taxon>
        <taxon>Zophobas</taxon>
    </lineage>
</organism>
<gene>
    <name evidence="2" type="ORF">Zmor_006771</name>
</gene>
<evidence type="ECO:0000256" key="1">
    <source>
        <dbReference type="SAM" id="MobiDB-lite"/>
    </source>
</evidence>
<protein>
    <submittedName>
        <fullName evidence="2">Uncharacterized protein</fullName>
    </submittedName>
</protein>
<comment type="caution">
    <text evidence="2">The sequence shown here is derived from an EMBL/GenBank/DDBJ whole genome shotgun (WGS) entry which is preliminary data.</text>
</comment>
<sequence length="113" mass="12464">MAQEKRKDGYPANPNGTLKGLAGPSYWVDLGFEGCGLPVWEAKGQRTNTQPFTTKRSTNSLDALARSTSNRGTQEHDALHRTGPTNQLRSKLAHGTGTPYYLNYTPQKINTTR</sequence>
<keyword evidence="3" id="KW-1185">Reference proteome</keyword>
<evidence type="ECO:0000313" key="3">
    <source>
        <dbReference type="Proteomes" id="UP001168821"/>
    </source>
</evidence>
<evidence type="ECO:0000313" key="2">
    <source>
        <dbReference type="EMBL" id="KAJ3662421.1"/>
    </source>
</evidence>
<dbReference type="Proteomes" id="UP001168821">
    <property type="component" value="Unassembled WGS sequence"/>
</dbReference>